<dbReference type="HOGENOM" id="CLU_480062_0_0_1"/>
<protein>
    <submittedName>
        <fullName evidence="2">Uncharacterized protein</fullName>
    </submittedName>
</protein>
<accession>T1J7V7</accession>
<reference evidence="3" key="1">
    <citation type="submission" date="2011-05" db="EMBL/GenBank/DDBJ databases">
        <authorList>
            <person name="Richards S.R."/>
            <person name="Qu J."/>
            <person name="Jiang H."/>
            <person name="Jhangiani S.N."/>
            <person name="Agravi P."/>
            <person name="Goodspeed R."/>
            <person name="Gross S."/>
            <person name="Mandapat C."/>
            <person name="Jackson L."/>
            <person name="Mathew T."/>
            <person name="Pu L."/>
            <person name="Thornton R."/>
            <person name="Saada N."/>
            <person name="Wilczek-Boney K.B."/>
            <person name="Lee S."/>
            <person name="Kovar C."/>
            <person name="Wu Y."/>
            <person name="Scherer S.E."/>
            <person name="Worley K.C."/>
            <person name="Muzny D.M."/>
            <person name="Gibbs R."/>
        </authorList>
    </citation>
    <scope>NUCLEOTIDE SEQUENCE</scope>
    <source>
        <strain evidence="3">Brora</strain>
    </source>
</reference>
<keyword evidence="1" id="KW-0812">Transmembrane</keyword>
<evidence type="ECO:0000313" key="3">
    <source>
        <dbReference type="Proteomes" id="UP000014500"/>
    </source>
</evidence>
<feature type="transmembrane region" description="Helical" evidence="1">
    <location>
        <begin position="486"/>
        <end position="508"/>
    </location>
</feature>
<feature type="transmembrane region" description="Helical" evidence="1">
    <location>
        <begin position="12"/>
        <end position="39"/>
    </location>
</feature>
<evidence type="ECO:0000256" key="1">
    <source>
        <dbReference type="SAM" id="Phobius"/>
    </source>
</evidence>
<sequence>MFRGNKFNCNILVISYATTMFASNGAASLLLCLIFVYLIHPESRTSSIPWQLLQLGGTVLFTLLNDTVQRNLTFTQRIETFKIINDYSFGNNPNIQFVDCECGCNRTSSEVARKLSEKIDQDNFEKNSLCFTIVKAIQRETCDKDDNDDNGIAYCHINISTSNSDIYHVTEVQRTDVFYHFIYNGEVLKNYSIKVPSTIPQFIVRNVKLIRIADFAEENSSKKLFFVTRNNQTYTTDKLNSKTKYNLQLPGWFQLNNTDNNTMKKEVSSNLFLSKDICKDKSKWILNAQTYRRDGYTIEWNWTDEWKKIKAHLNVNKNLIEIASENAAINLEIFTTDVCSKNTCIPFNAVIIQAKNNDQYLKISNLDSSLERLNVSMGYGTADKISSYNIGIQQNFVYILLIEKVYNAQWVCVKSERYFDTTCRQVMLNDKPENISDAQYTASIDKELELINGNEGATDTTVVLTSVIGTEVISEPKPVDEWKPDIWSILITLVLSLGSIVVIIFLIIKKKYGQSYVMKWYDIESNLPINESQVQLIARSQSEPAFTSCTVDLATDQARWEIGPPSSP</sequence>
<name>T1J7V7_STRMM</name>
<dbReference type="Proteomes" id="UP000014500">
    <property type="component" value="Unassembled WGS sequence"/>
</dbReference>
<dbReference type="EnsemblMetazoa" id="SMAR009766-RA">
    <property type="protein sequence ID" value="SMAR009766-PA"/>
    <property type="gene ID" value="SMAR009766"/>
</dbReference>
<evidence type="ECO:0000313" key="2">
    <source>
        <dbReference type="EnsemblMetazoa" id="SMAR009766-PA"/>
    </source>
</evidence>
<keyword evidence="3" id="KW-1185">Reference proteome</keyword>
<keyword evidence="1" id="KW-1133">Transmembrane helix</keyword>
<proteinExistence type="predicted"/>
<dbReference type="EMBL" id="JH431944">
    <property type="status" value="NOT_ANNOTATED_CDS"/>
    <property type="molecule type" value="Genomic_DNA"/>
</dbReference>
<organism evidence="2 3">
    <name type="scientific">Strigamia maritima</name>
    <name type="common">European centipede</name>
    <name type="synonym">Geophilus maritimus</name>
    <dbReference type="NCBI Taxonomy" id="126957"/>
    <lineage>
        <taxon>Eukaryota</taxon>
        <taxon>Metazoa</taxon>
        <taxon>Ecdysozoa</taxon>
        <taxon>Arthropoda</taxon>
        <taxon>Myriapoda</taxon>
        <taxon>Chilopoda</taxon>
        <taxon>Pleurostigmophora</taxon>
        <taxon>Geophilomorpha</taxon>
        <taxon>Linotaeniidae</taxon>
        <taxon>Strigamia</taxon>
    </lineage>
</organism>
<reference evidence="2" key="2">
    <citation type="submission" date="2015-02" db="UniProtKB">
        <authorList>
            <consortium name="EnsemblMetazoa"/>
        </authorList>
    </citation>
    <scope>IDENTIFICATION</scope>
</reference>
<dbReference type="AlphaFoldDB" id="T1J7V7"/>
<keyword evidence="1" id="KW-0472">Membrane</keyword>